<dbReference type="PRINTS" id="PR00144">
    <property type="entry name" value="DALDHYDRTASE"/>
</dbReference>
<dbReference type="STRING" id="694429.Pyrfu_1379"/>
<sequence length="339" mass="37844">MSFPALRPRRLRATKAIRDLVAETKLEPSDFILPIFVKEGIDKPEPIEAMPGQYRYPVGEHLVRFVREALEVGIKAVLLFGYPRDRDEKGLVATRREGVVQEAVRLLRREFGDELVIFTDVCICNYTVHGHCGIPVRRRKGPVEITIVDNDSTLEVIAKMAVSHAEAGADFVAPSGMMDGMIRAIREALDREGFTDVGIMSYAVKYASGFYGPFREALHSAPRFGDRRSYQMDPRNAAEALKEARLDVEEGADILMVKPALAYLDVISLVKEAFPDYPLAAYNVSGEYSMVKAAAEKGWIDERIVTLEILTAIKRAGADIIITYHAIDAAKWLREGLPF</sequence>
<feature type="binding site" evidence="10">
    <location>
        <position position="324"/>
    </location>
    <ligand>
        <name>5-aminolevulinate</name>
        <dbReference type="ChEBI" id="CHEBI:356416"/>
        <label>2</label>
    </ligand>
</feature>
<evidence type="ECO:0000256" key="13">
    <source>
        <dbReference type="RuleBase" id="RU000515"/>
    </source>
</evidence>
<dbReference type="AlphaFoldDB" id="G0EGT9"/>
<proteinExistence type="inferred from homology"/>
<dbReference type="PROSITE" id="PS00169">
    <property type="entry name" value="D_ALA_DEHYDRATASE"/>
    <property type="match status" value="1"/>
</dbReference>
<evidence type="ECO:0000256" key="12">
    <source>
        <dbReference type="PIRSR" id="PIRSR001415-5"/>
    </source>
</evidence>
<dbReference type="OrthoDB" id="8493at2157"/>
<evidence type="ECO:0000256" key="1">
    <source>
        <dbReference type="ARBA" id="ARBA00004694"/>
    </source>
</evidence>
<keyword evidence="11" id="KW-0479">Metal-binding</keyword>
<feature type="binding site" evidence="11">
    <location>
        <position position="122"/>
    </location>
    <ligand>
        <name>Zn(2+)</name>
        <dbReference type="ChEBI" id="CHEBI:29105"/>
        <note>catalytic</note>
    </ligand>
</feature>
<dbReference type="GO" id="GO:0006782">
    <property type="term" value="P:protoporphyrinogen IX biosynthetic process"/>
    <property type="evidence" value="ECO:0007669"/>
    <property type="project" value="UniProtKB-UniPathway"/>
</dbReference>
<dbReference type="KEGG" id="pfm:Pyrfu_1379"/>
<evidence type="ECO:0000256" key="3">
    <source>
        <dbReference type="ARBA" id="ARBA00012053"/>
    </source>
</evidence>
<dbReference type="Gene3D" id="3.20.20.70">
    <property type="entry name" value="Aldolase class I"/>
    <property type="match status" value="1"/>
</dbReference>
<dbReference type="EC" id="4.2.1.24" evidence="3 13"/>
<accession>G0EGT9</accession>
<keyword evidence="7 13" id="KW-0627">Porphyrin biosynthesis</keyword>
<dbReference type="eggNOG" id="arCOG04300">
    <property type="taxonomic scope" value="Archaea"/>
</dbReference>
<dbReference type="SUPFAM" id="SSF51569">
    <property type="entry name" value="Aldolase"/>
    <property type="match status" value="1"/>
</dbReference>
<feature type="active site" description="Schiff-base intermediate with substrate" evidence="9">
    <location>
        <position position="258"/>
    </location>
</feature>
<dbReference type="GeneID" id="11138564"/>
<evidence type="ECO:0000256" key="2">
    <source>
        <dbReference type="ARBA" id="ARBA00008055"/>
    </source>
</evidence>
<comment type="pathway">
    <text evidence="1">Porphyrin-containing compound metabolism; protoporphyrin-IX biosynthesis; coproporphyrinogen-III from 5-aminolevulinate: step 1/4.</text>
</comment>
<dbReference type="GO" id="GO:0008270">
    <property type="term" value="F:zinc ion binding"/>
    <property type="evidence" value="ECO:0007669"/>
    <property type="project" value="TreeGrafter"/>
</dbReference>
<dbReference type="InParanoid" id="G0EGT9"/>
<keyword evidence="5" id="KW-0350">Heme biosynthesis</keyword>
<feature type="binding site" evidence="11">
    <location>
        <position position="124"/>
    </location>
    <ligand>
        <name>Zn(2+)</name>
        <dbReference type="ChEBI" id="CHEBI:29105"/>
        <note>catalytic</note>
    </ligand>
</feature>
<reference evidence="15 16" key="1">
    <citation type="journal article" date="2011" name="Stand. Genomic Sci.">
        <title>Complete genome sequence of the hyperthermophilic chemolithoautotroph Pyrolobus fumarii type strain (1A).</title>
        <authorList>
            <person name="Anderson I."/>
            <person name="Goker M."/>
            <person name="Nolan M."/>
            <person name="Lucas S."/>
            <person name="Hammon N."/>
            <person name="Deshpande S."/>
            <person name="Cheng J.F."/>
            <person name="Tapia R."/>
            <person name="Han C."/>
            <person name="Goodwin L."/>
            <person name="Pitluck S."/>
            <person name="Huntemann M."/>
            <person name="Liolios K."/>
            <person name="Ivanova N."/>
            <person name="Pagani I."/>
            <person name="Mavromatis K."/>
            <person name="Ovchinikova G."/>
            <person name="Pati A."/>
            <person name="Chen A."/>
            <person name="Palaniappan K."/>
            <person name="Land M."/>
            <person name="Hauser L."/>
            <person name="Brambilla E.M."/>
            <person name="Huber H."/>
            <person name="Yasawong M."/>
            <person name="Rohde M."/>
            <person name="Spring S."/>
            <person name="Abt B."/>
            <person name="Sikorski J."/>
            <person name="Wirth R."/>
            <person name="Detter J.C."/>
            <person name="Woyke T."/>
            <person name="Bristow J."/>
            <person name="Eisen J.A."/>
            <person name="Markowitz V."/>
            <person name="Hugenholtz P."/>
            <person name="Kyrpides N.C."/>
            <person name="Klenk H.P."/>
            <person name="Lapidus A."/>
        </authorList>
    </citation>
    <scope>NUCLEOTIDE SEQUENCE [LARGE SCALE GENOMIC DNA]</scope>
    <source>
        <strain evidence="16">DSM 11204 / 1A</strain>
    </source>
</reference>
<dbReference type="HOGENOM" id="CLU_035731_0_0_2"/>
<protein>
    <recommendedName>
        <fullName evidence="4 13">Delta-aminolevulinic acid dehydratase</fullName>
        <ecNumber evidence="3 13">4.2.1.24</ecNumber>
    </recommendedName>
</protein>
<keyword evidence="12" id="KW-0460">Magnesium</keyword>
<dbReference type="GO" id="GO:0004655">
    <property type="term" value="F:porphobilinogen synthase activity"/>
    <property type="evidence" value="ECO:0007669"/>
    <property type="project" value="UniProtKB-EC"/>
</dbReference>
<feature type="binding site" evidence="12">
    <location>
        <position position="243"/>
    </location>
    <ligand>
        <name>Mg(2+)</name>
        <dbReference type="ChEBI" id="CHEBI:18420"/>
    </ligand>
</feature>
<dbReference type="InterPro" id="IPR013785">
    <property type="entry name" value="Aldolase_TIM"/>
</dbReference>
<dbReference type="FunCoup" id="G0EGT9">
    <property type="interactions" value="181"/>
</dbReference>
<evidence type="ECO:0000256" key="4">
    <source>
        <dbReference type="ARBA" id="ARBA00020771"/>
    </source>
</evidence>
<evidence type="ECO:0000256" key="10">
    <source>
        <dbReference type="PIRSR" id="PIRSR001415-2"/>
    </source>
</evidence>
<keyword evidence="6 13" id="KW-0456">Lyase</keyword>
<evidence type="ECO:0000256" key="6">
    <source>
        <dbReference type="ARBA" id="ARBA00023239"/>
    </source>
</evidence>
<keyword evidence="11" id="KW-0862">Zinc</keyword>
<dbReference type="CDD" id="cd00384">
    <property type="entry name" value="ALAD_PBGS"/>
    <property type="match status" value="1"/>
</dbReference>
<evidence type="ECO:0000256" key="7">
    <source>
        <dbReference type="ARBA" id="ARBA00023244"/>
    </source>
</evidence>
<keyword evidence="16" id="KW-1185">Reference proteome</keyword>
<evidence type="ECO:0000313" key="16">
    <source>
        <dbReference type="Proteomes" id="UP000001037"/>
    </source>
</evidence>
<evidence type="ECO:0000256" key="9">
    <source>
        <dbReference type="PIRSR" id="PIRSR001415-1"/>
    </source>
</evidence>
<feature type="binding site" evidence="10">
    <location>
        <position position="285"/>
    </location>
    <ligand>
        <name>5-aminolevulinate</name>
        <dbReference type="ChEBI" id="CHEBI:356416"/>
        <label>2</label>
    </ligand>
</feature>
<dbReference type="InterPro" id="IPR030656">
    <property type="entry name" value="ALAD_AS"/>
</dbReference>
<dbReference type="NCBIfam" id="NF006762">
    <property type="entry name" value="PRK09283.1"/>
    <property type="match status" value="1"/>
</dbReference>
<feature type="binding site" evidence="10">
    <location>
        <position position="227"/>
    </location>
    <ligand>
        <name>5-aminolevulinate</name>
        <dbReference type="ChEBI" id="CHEBI:356416"/>
        <label>1</label>
    </ligand>
</feature>
<name>G0EGT9_PYRF1</name>
<dbReference type="SMART" id="SM01004">
    <property type="entry name" value="ALAD"/>
    <property type="match status" value="1"/>
</dbReference>
<dbReference type="PANTHER" id="PTHR11458:SF0">
    <property type="entry name" value="DELTA-AMINOLEVULINIC ACID DEHYDRATASE"/>
    <property type="match status" value="1"/>
</dbReference>
<dbReference type="InterPro" id="IPR001731">
    <property type="entry name" value="ALAD"/>
</dbReference>
<feature type="active site" description="Schiff-base intermediate with substrate" evidence="9">
    <location>
        <position position="205"/>
    </location>
</feature>
<dbReference type="FunFam" id="3.20.20.70:FF:000019">
    <property type="entry name" value="Delta-aminolevulinic acid dehydratase"/>
    <property type="match status" value="1"/>
</dbReference>
<dbReference type="RefSeq" id="WP_014026914.1">
    <property type="nucleotide sequence ID" value="NC_015931.1"/>
</dbReference>
<dbReference type="GO" id="GO:0005829">
    <property type="term" value="C:cytosol"/>
    <property type="evidence" value="ECO:0007669"/>
    <property type="project" value="TreeGrafter"/>
</dbReference>
<comment type="catalytic activity">
    <reaction evidence="8 13">
        <text>2 5-aminolevulinate = porphobilinogen + 2 H2O + H(+)</text>
        <dbReference type="Rhea" id="RHEA:24064"/>
        <dbReference type="ChEBI" id="CHEBI:15377"/>
        <dbReference type="ChEBI" id="CHEBI:15378"/>
        <dbReference type="ChEBI" id="CHEBI:58126"/>
        <dbReference type="ChEBI" id="CHEBI:356416"/>
        <dbReference type="EC" id="4.2.1.24"/>
    </reaction>
</comment>
<organism evidence="15 16">
    <name type="scientific">Pyrolobus fumarii (strain DSM 11204 / 1A)</name>
    <dbReference type="NCBI Taxonomy" id="694429"/>
    <lineage>
        <taxon>Archaea</taxon>
        <taxon>Thermoproteota</taxon>
        <taxon>Thermoprotei</taxon>
        <taxon>Desulfurococcales</taxon>
        <taxon>Pyrodictiaceae</taxon>
        <taxon>Pyrolobus</taxon>
    </lineage>
</organism>
<comment type="subunit">
    <text evidence="13">Homooctamer.</text>
</comment>
<dbReference type="Proteomes" id="UP000001037">
    <property type="component" value="Chromosome"/>
</dbReference>
<feature type="binding site" evidence="10">
    <location>
        <position position="215"/>
    </location>
    <ligand>
        <name>5-aminolevulinate</name>
        <dbReference type="ChEBI" id="CHEBI:356416"/>
        <label>1</label>
    </ligand>
</feature>
<evidence type="ECO:0000256" key="8">
    <source>
        <dbReference type="ARBA" id="ARBA00047651"/>
    </source>
</evidence>
<comment type="similarity">
    <text evidence="2 14">Belongs to the ALAD family.</text>
</comment>
<feature type="binding site" evidence="11">
    <location>
        <position position="132"/>
    </location>
    <ligand>
        <name>Zn(2+)</name>
        <dbReference type="ChEBI" id="CHEBI:29105"/>
        <note>catalytic</note>
    </ligand>
</feature>
<evidence type="ECO:0000256" key="5">
    <source>
        <dbReference type="ARBA" id="ARBA00023133"/>
    </source>
</evidence>
<dbReference type="EMBL" id="CP002838">
    <property type="protein sequence ID" value="AEM39237.1"/>
    <property type="molecule type" value="Genomic_DNA"/>
</dbReference>
<dbReference type="PIRSF" id="PIRSF001415">
    <property type="entry name" value="Porphbilin_synth"/>
    <property type="match status" value="1"/>
</dbReference>
<dbReference type="Pfam" id="PF00490">
    <property type="entry name" value="ALAD"/>
    <property type="match status" value="1"/>
</dbReference>
<evidence type="ECO:0000256" key="11">
    <source>
        <dbReference type="PIRSR" id="PIRSR001415-3"/>
    </source>
</evidence>
<dbReference type="PANTHER" id="PTHR11458">
    <property type="entry name" value="DELTA-AMINOLEVULINIC ACID DEHYDRATASE"/>
    <property type="match status" value="1"/>
</dbReference>
<evidence type="ECO:0000313" key="15">
    <source>
        <dbReference type="EMBL" id="AEM39237.1"/>
    </source>
</evidence>
<evidence type="ECO:0000256" key="14">
    <source>
        <dbReference type="RuleBase" id="RU004161"/>
    </source>
</evidence>
<dbReference type="UniPathway" id="UPA00251">
    <property type="reaction ID" value="UER00318"/>
</dbReference>
<gene>
    <name evidence="15" type="ordered locus">Pyrfu_1379</name>
</gene>